<dbReference type="Gene3D" id="2.30.42.10">
    <property type="match status" value="5"/>
</dbReference>
<name>A0A2J8M4S3_PANTR</name>
<dbReference type="PANTHER" id="PTHR19964">
    <property type="entry name" value="MULTIPLE PDZ DOMAIN PROTEIN"/>
    <property type="match status" value="1"/>
</dbReference>
<feature type="domain" description="PDZ" evidence="2">
    <location>
        <begin position="403"/>
        <end position="489"/>
    </location>
</feature>
<dbReference type="PROSITE" id="PS50106">
    <property type="entry name" value="PDZ"/>
    <property type="match status" value="5"/>
</dbReference>
<dbReference type="CDD" id="cd06675">
    <property type="entry name" value="PDZ12_MUPP1-like"/>
    <property type="match status" value="1"/>
</dbReference>
<dbReference type="CDD" id="cd10817">
    <property type="entry name" value="PDZ9_MUPP1-like"/>
    <property type="match status" value="1"/>
</dbReference>
<dbReference type="SMART" id="SM00228">
    <property type="entry name" value="PDZ"/>
    <property type="match status" value="5"/>
</dbReference>
<accession>A0A2J8M4S3</accession>
<dbReference type="InterPro" id="IPR036034">
    <property type="entry name" value="PDZ_sf"/>
</dbReference>
<dbReference type="FunFam" id="2.30.42.10:FF:000089">
    <property type="entry name" value="multiple PDZ domain protein isoform X1"/>
    <property type="match status" value="1"/>
</dbReference>
<evidence type="ECO:0000259" key="2">
    <source>
        <dbReference type="PROSITE" id="PS50106"/>
    </source>
</evidence>
<dbReference type="AlphaFoldDB" id="A0A2J8M4S3"/>
<reference evidence="3 4" key="1">
    <citation type="submission" date="2017-12" db="EMBL/GenBank/DDBJ databases">
        <title>High-resolution comparative analysis of great ape genomes.</title>
        <authorList>
            <person name="Pollen A."/>
            <person name="Hastie A."/>
            <person name="Hormozdiari F."/>
            <person name="Dougherty M."/>
            <person name="Liu R."/>
            <person name="Chaisson M."/>
            <person name="Hoppe E."/>
            <person name="Hill C."/>
            <person name="Pang A."/>
            <person name="Hillier L."/>
            <person name="Baker C."/>
            <person name="Armstrong J."/>
            <person name="Shendure J."/>
            <person name="Paten B."/>
            <person name="Wilson R."/>
            <person name="Chao H."/>
            <person name="Schneider V."/>
            <person name="Ventura M."/>
            <person name="Kronenberg Z."/>
            <person name="Murali S."/>
            <person name="Gordon D."/>
            <person name="Cantsilieris S."/>
            <person name="Munson K."/>
            <person name="Nelson B."/>
            <person name="Raja A."/>
            <person name="Underwood J."/>
            <person name="Diekhans M."/>
            <person name="Fiddes I."/>
            <person name="Haussler D."/>
            <person name="Eichler E."/>
        </authorList>
    </citation>
    <scope>NUCLEOTIDE SEQUENCE [LARGE SCALE GENOMIC DNA]</scope>
    <source>
        <strain evidence="3">Yerkes chimp pedigree #C0471</strain>
    </source>
</reference>
<feature type="non-terminal residue" evidence="3">
    <location>
        <position position="1"/>
    </location>
</feature>
<dbReference type="FunFam" id="2.30.42.10:FF:000110">
    <property type="entry name" value="multiple PDZ domain protein isoform X2"/>
    <property type="match status" value="1"/>
</dbReference>
<evidence type="ECO:0000313" key="4">
    <source>
        <dbReference type="Proteomes" id="UP000236370"/>
    </source>
</evidence>
<feature type="compositionally biased region" description="Polar residues" evidence="1">
    <location>
        <begin position="153"/>
        <end position="179"/>
    </location>
</feature>
<proteinExistence type="predicted"/>
<organism evidence="3 4">
    <name type="scientific">Pan troglodytes</name>
    <name type="common">Chimpanzee</name>
    <dbReference type="NCBI Taxonomy" id="9598"/>
    <lineage>
        <taxon>Eukaryota</taxon>
        <taxon>Metazoa</taxon>
        <taxon>Chordata</taxon>
        <taxon>Craniata</taxon>
        <taxon>Vertebrata</taxon>
        <taxon>Euteleostomi</taxon>
        <taxon>Mammalia</taxon>
        <taxon>Eutheria</taxon>
        <taxon>Euarchontoglires</taxon>
        <taxon>Primates</taxon>
        <taxon>Haplorrhini</taxon>
        <taxon>Catarrhini</taxon>
        <taxon>Hominidae</taxon>
        <taxon>Pan</taxon>
    </lineage>
</organism>
<feature type="region of interest" description="Disordered" evidence="1">
    <location>
        <begin position="136"/>
        <end position="181"/>
    </location>
</feature>
<evidence type="ECO:0000313" key="3">
    <source>
        <dbReference type="EMBL" id="PNI54495.1"/>
    </source>
</evidence>
<feature type="region of interest" description="Disordered" evidence="1">
    <location>
        <begin position="13"/>
        <end position="32"/>
    </location>
</feature>
<dbReference type="InterPro" id="IPR001478">
    <property type="entry name" value="PDZ"/>
</dbReference>
<feature type="domain" description="PDZ" evidence="2">
    <location>
        <begin position="528"/>
        <end position="611"/>
    </location>
</feature>
<dbReference type="FunFam" id="2.30.42.10:FF:000058">
    <property type="entry name" value="multiple PDZ domain protein isoform X1"/>
    <property type="match status" value="1"/>
</dbReference>
<feature type="domain" description="PDZ" evidence="2">
    <location>
        <begin position="52"/>
        <end position="133"/>
    </location>
</feature>
<comment type="caution">
    <text evidence="3">The sequence shown here is derived from an EMBL/GenBank/DDBJ whole genome shotgun (WGS) entry which is preliminary data.</text>
</comment>
<dbReference type="InterPro" id="IPR051342">
    <property type="entry name" value="PDZ_scaffold"/>
</dbReference>
<feature type="domain" description="PDZ" evidence="2">
    <location>
        <begin position="266"/>
        <end position="348"/>
    </location>
</feature>
<dbReference type="Pfam" id="PF00595">
    <property type="entry name" value="PDZ"/>
    <property type="match status" value="4"/>
</dbReference>
<dbReference type="Pfam" id="PF16667">
    <property type="entry name" value="MPDZ_u10"/>
    <property type="match status" value="1"/>
</dbReference>
<evidence type="ECO:0000256" key="1">
    <source>
        <dbReference type="SAM" id="MobiDB-lite"/>
    </source>
</evidence>
<dbReference type="InterPro" id="IPR032078">
    <property type="entry name" value="MPDZ_u10"/>
</dbReference>
<protein>
    <submittedName>
        <fullName evidence="3">MPDZ isoform 17</fullName>
    </submittedName>
</protein>
<feature type="domain" description="PDZ" evidence="2">
    <location>
        <begin position="215"/>
        <end position="253"/>
    </location>
</feature>
<dbReference type="PANTHER" id="PTHR19964:SF10">
    <property type="entry name" value="MULTIPLE PDZ DOMAIN PROTEIN"/>
    <property type="match status" value="1"/>
</dbReference>
<dbReference type="CDD" id="cd06676">
    <property type="entry name" value="PDZ13_MUPP1-like"/>
    <property type="match status" value="1"/>
</dbReference>
<dbReference type="EMBL" id="NBAG03000268">
    <property type="protein sequence ID" value="PNI54495.1"/>
    <property type="molecule type" value="Genomic_DNA"/>
</dbReference>
<dbReference type="SUPFAM" id="SSF50156">
    <property type="entry name" value="PDZ domain-like"/>
    <property type="match status" value="5"/>
</dbReference>
<dbReference type="FunFam" id="2.30.42.10:FF:000140">
    <property type="entry name" value="Multiple PDZ domain crumbs cell polarity complex component"/>
    <property type="match status" value="1"/>
</dbReference>
<dbReference type="Proteomes" id="UP000236370">
    <property type="component" value="Unassembled WGS sequence"/>
</dbReference>
<dbReference type="CDD" id="cd06674">
    <property type="entry name" value="PDZ11_MUPP1-PDZ9_PATJ-like"/>
    <property type="match status" value="1"/>
</dbReference>
<gene>
    <name evidence="3" type="ORF">CK820_G0023604</name>
</gene>
<sequence length="611" mass="63813">NKDAVNQMAVCPGNAVEPLPSNSENLQNKETEPTVTTSDAAVDLSSFKNVQHLELPKDQGGLGIAISEEDTLSGVIIKSLTEHGVAATDGRLKVGDQILAVDDEIVVGYPIEKFISLLKTAKMTVKLTIHAENPDSQAVPSAAGAASGEKKNSSQSLMVPQSGSPEPESIRNTSRSSTPAIFASDPATCPIIPGCETTIEISKGRTGLGLSIVGGSDTLLVNGIDLRKATHDEAINVLRQTPQRVRLTLYRDEAPYKEEEVCDTLTIELQKKPGKGLGLSIVGKRNDTGVFVSDIVKGGIADADGRLMQGDQILMVNGEDVRNATQEAVAALLKCSLGTVTLEVGRIKAGPFHSERRPSQSSQVSEGSLSSFTFPLSGSSTSESLESSSKKNALASEIQGLRTVEIKKGPTDSLGISIAGGVGSPLGDVPIFIAMMHPTGVAAQTQKLRVGDRIVTICGTSTEGMTHTQAVNLLKNASGSIEMQVVAGGDVSVVTGHQQEPACSSLSFTGLTSSSIFQDDLGPPQCKSITLERGPDGLGFSIVGGYGSPHGDLPIYVKTVFAKGAASEDGRLKRGDQIIAVNGQSLEGVTHEEAVAILKRTKGTVTLMVLS</sequence>